<evidence type="ECO:0000256" key="9">
    <source>
        <dbReference type="ARBA" id="ARBA00022679"/>
    </source>
</evidence>
<comment type="pathway">
    <text evidence="3 19">Cofactor biosynthesis; adenosylcobalamin biosynthesis; adenosylcobalamin from cob(II)yrinate a,c-diamide: step 7/7.</text>
</comment>
<evidence type="ECO:0000256" key="7">
    <source>
        <dbReference type="ARBA" id="ARBA00022475"/>
    </source>
</evidence>
<comment type="cofactor">
    <cofactor evidence="1 19">
        <name>Mg(2+)</name>
        <dbReference type="ChEBI" id="CHEBI:18420"/>
    </cofactor>
</comment>
<evidence type="ECO:0000256" key="1">
    <source>
        <dbReference type="ARBA" id="ARBA00001946"/>
    </source>
</evidence>
<keyword evidence="10 19" id="KW-0812">Transmembrane</keyword>
<comment type="catalytic activity">
    <reaction evidence="18 19">
        <text>alpha-ribazole 5'-phosphate + adenosylcob(III)inamide-GDP = adenosylcob(III)alamin 5'-phosphate + GMP + H(+)</text>
        <dbReference type="Rhea" id="RHEA:23560"/>
        <dbReference type="ChEBI" id="CHEBI:15378"/>
        <dbReference type="ChEBI" id="CHEBI:57918"/>
        <dbReference type="ChEBI" id="CHEBI:58115"/>
        <dbReference type="ChEBI" id="CHEBI:60487"/>
        <dbReference type="ChEBI" id="CHEBI:60493"/>
        <dbReference type="EC" id="2.7.8.26"/>
    </reaction>
</comment>
<evidence type="ECO:0000256" key="8">
    <source>
        <dbReference type="ARBA" id="ARBA00022573"/>
    </source>
</evidence>
<keyword evidence="12 19" id="KW-1133">Transmembrane helix</keyword>
<dbReference type="GO" id="GO:0008818">
    <property type="term" value="F:cobalamin 5'-phosphate synthase activity"/>
    <property type="evidence" value="ECO:0007669"/>
    <property type="project" value="UniProtKB-UniRule"/>
</dbReference>
<feature type="transmembrane region" description="Helical" evidence="19">
    <location>
        <begin position="138"/>
        <end position="164"/>
    </location>
</feature>
<organism evidence="20 21">
    <name type="scientific">Dehalococcoides mccartyi</name>
    <dbReference type="NCBI Taxonomy" id="61435"/>
    <lineage>
        <taxon>Bacteria</taxon>
        <taxon>Bacillati</taxon>
        <taxon>Chloroflexota</taxon>
        <taxon>Dehalococcoidia</taxon>
        <taxon>Dehalococcoidales</taxon>
        <taxon>Dehalococcoidaceae</taxon>
        <taxon>Dehalococcoides</taxon>
    </lineage>
</organism>
<feature type="transmembrane region" description="Helical" evidence="19">
    <location>
        <begin position="37"/>
        <end position="57"/>
    </location>
</feature>
<dbReference type="HAMAP" id="MF_00719">
    <property type="entry name" value="CobS"/>
    <property type="match status" value="1"/>
</dbReference>
<keyword evidence="11 19" id="KW-0460">Magnesium</keyword>
<proteinExistence type="inferred from homology"/>
<protein>
    <recommendedName>
        <fullName evidence="6 19">Adenosylcobinamide-GDP ribazoletransferase</fullName>
        <ecNumber evidence="5 19">2.7.8.26</ecNumber>
    </recommendedName>
    <alternativeName>
        <fullName evidence="16 19">Cobalamin synthase</fullName>
    </alternativeName>
    <alternativeName>
        <fullName evidence="15 19">Cobalamin-5'-phosphate synthase</fullName>
    </alternativeName>
</protein>
<feature type="transmembrane region" description="Helical" evidence="19">
    <location>
        <begin position="64"/>
        <end position="83"/>
    </location>
</feature>
<evidence type="ECO:0000256" key="14">
    <source>
        <dbReference type="ARBA" id="ARBA00025228"/>
    </source>
</evidence>
<evidence type="ECO:0000256" key="5">
    <source>
        <dbReference type="ARBA" id="ARBA00013200"/>
    </source>
</evidence>
<dbReference type="InterPro" id="IPR003805">
    <property type="entry name" value="CobS"/>
</dbReference>
<dbReference type="GO" id="GO:0051073">
    <property type="term" value="F:adenosylcobinamide-GDP ribazoletransferase activity"/>
    <property type="evidence" value="ECO:0007669"/>
    <property type="project" value="UniProtKB-UniRule"/>
</dbReference>
<keyword evidence="9 19" id="KW-0808">Transferase</keyword>
<evidence type="ECO:0000256" key="18">
    <source>
        <dbReference type="ARBA" id="ARBA00049504"/>
    </source>
</evidence>
<reference evidence="20 21" key="1">
    <citation type="journal article" date="2015" name="Sci. Rep.">
        <title>A comparative genomics and reductive dehalogenase gene transcription study of two chloroethene-respiring bacteria, Dehalococcoides mccartyi strains MB and 11a.</title>
        <authorList>
            <person name="Low A."/>
            <person name="Shen Z."/>
            <person name="Cheng D."/>
            <person name="Rogers M.J."/>
            <person name="Lee P.K."/>
            <person name="He J."/>
        </authorList>
    </citation>
    <scope>NUCLEOTIDE SEQUENCE [LARGE SCALE GENOMIC DNA]</scope>
    <source>
        <strain evidence="20 21">MB</strain>
    </source>
</reference>
<evidence type="ECO:0000256" key="10">
    <source>
        <dbReference type="ARBA" id="ARBA00022692"/>
    </source>
</evidence>
<keyword evidence="13 19" id="KW-0472">Membrane</keyword>
<feature type="transmembrane region" description="Helical" evidence="19">
    <location>
        <begin position="107"/>
        <end position="126"/>
    </location>
</feature>
<evidence type="ECO:0000256" key="16">
    <source>
        <dbReference type="ARBA" id="ARBA00032853"/>
    </source>
</evidence>
<dbReference type="EMBL" id="JGYD01000010">
    <property type="protein sequence ID" value="KSV18545.1"/>
    <property type="molecule type" value="Genomic_DNA"/>
</dbReference>
<accession>A0A0V8M4T2</accession>
<comment type="similarity">
    <text evidence="4 19">Belongs to the CobS family.</text>
</comment>
<dbReference type="Pfam" id="PF02654">
    <property type="entry name" value="CobS"/>
    <property type="match status" value="1"/>
</dbReference>
<comment type="subcellular location">
    <subcellularLocation>
        <location evidence="2 19">Cell membrane</location>
        <topology evidence="2 19">Multi-pass membrane protein</topology>
    </subcellularLocation>
</comment>
<dbReference type="PATRIC" id="fig|61435.5.peg.164"/>
<dbReference type="AlphaFoldDB" id="A0A0V8M4T2"/>
<dbReference type="NCBIfam" id="TIGR00317">
    <property type="entry name" value="cobS"/>
    <property type="match status" value="1"/>
</dbReference>
<dbReference type="PANTHER" id="PTHR34148:SF1">
    <property type="entry name" value="ADENOSYLCOBINAMIDE-GDP RIBAZOLETRANSFERASE"/>
    <property type="match status" value="1"/>
</dbReference>
<dbReference type="eggNOG" id="COG0368">
    <property type="taxonomic scope" value="Bacteria"/>
</dbReference>
<evidence type="ECO:0000256" key="17">
    <source>
        <dbReference type="ARBA" id="ARBA00048623"/>
    </source>
</evidence>
<keyword evidence="7 19" id="KW-1003">Cell membrane</keyword>
<dbReference type="GO" id="GO:0005886">
    <property type="term" value="C:plasma membrane"/>
    <property type="evidence" value="ECO:0007669"/>
    <property type="project" value="UniProtKB-SubCell"/>
</dbReference>
<dbReference type="PANTHER" id="PTHR34148">
    <property type="entry name" value="ADENOSYLCOBINAMIDE-GDP RIBAZOLETRANSFERASE"/>
    <property type="match status" value="1"/>
</dbReference>
<evidence type="ECO:0000256" key="13">
    <source>
        <dbReference type="ARBA" id="ARBA00023136"/>
    </source>
</evidence>
<dbReference type="OrthoDB" id="9794626at2"/>
<dbReference type="Proteomes" id="UP000053577">
    <property type="component" value="Unassembled WGS sequence"/>
</dbReference>
<evidence type="ECO:0000256" key="2">
    <source>
        <dbReference type="ARBA" id="ARBA00004651"/>
    </source>
</evidence>
<comment type="caution">
    <text evidence="20">The sequence shown here is derived from an EMBL/GenBank/DDBJ whole genome shotgun (WGS) entry which is preliminary data.</text>
</comment>
<gene>
    <name evidence="19" type="primary">cobS</name>
    <name evidence="20" type="ORF">DA01_00795</name>
</gene>
<evidence type="ECO:0000256" key="4">
    <source>
        <dbReference type="ARBA" id="ARBA00010561"/>
    </source>
</evidence>
<comment type="catalytic activity">
    <reaction evidence="17 19">
        <text>alpha-ribazole + adenosylcob(III)inamide-GDP = adenosylcob(III)alamin + GMP + H(+)</text>
        <dbReference type="Rhea" id="RHEA:16049"/>
        <dbReference type="ChEBI" id="CHEBI:10329"/>
        <dbReference type="ChEBI" id="CHEBI:15378"/>
        <dbReference type="ChEBI" id="CHEBI:18408"/>
        <dbReference type="ChEBI" id="CHEBI:58115"/>
        <dbReference type="ChEBI" id="CHEBI:60487"/>
        <dbReference type="EC" id="2.7.8.26"/>
    </reaction>
</comment>
<evidence type="ECO:0000256" key="11">
    <source>
        <dbReference type="ARBA" id="ARBA00022842"/>
    </source>
</evidence>
<evidence type="ECO:0000256" key="15">
    <source>
        <dbReference type="ARBA" id="ARBA00032605"/>
    </source>
</evidence>
<evidence type="ECO:0000256" key="12">
    <source>
        <dbReference type="ARBA" id="ARBA00022989"/>
    </source>
</evidence>
<feature type="transmembrane region" description="Helical" evidence="19">
    <location>
        <begin position="184"/>
        <end position="216"/>
    </location>
</feature>
<evidence type="ECO:0000256" key="19">
    <source>
        <dbReference type="HAMAP-Rule" id="MF_00719"/>
    </source>
</evidence>
<evidence type="ECO:0000256" key="3">
    <source>
        <dbReference type="ARBA" id="ARBA00004663"/>
    </source>
</evidence>
<evidence type="ECO:0000313" key="21">
    <source>
        <dbReference type="Proteomes" id="UP000053577"/>
    </source>
</evidence>
<dbReference type="UniPathway" id="UPA00148">
    <property type="reaction ID" value="UER00238"/>
</dbReference>
<dbReference type="RefSeq" id="WP_058292080.1">
    <property type="nucleotide sequence ID" value="NZ_JGYD01000010.1"/>
</dbReference>
<evidence type="ECO:0000313" key="20">
    <source>
        <dbReference type="EMBL" id="KSV18545.1"/>
    </source>
</evidence>
<name>A0A0V8M4T2_9CHLR</name>
<sequence>MGSFLAAFRFLTNIPVPWLKEDWQGEKSHLDFARSLGFYPLVGLIIGLILAVLGWVFSLFLPDVLTAALLTVSLVVITGGLHLDGLTDTFDGIAAGHKSFERAQEVMHLPGVGAIGVLAAICLLLLKFAAIVSLPSGSFITGLILFPVISRWAMVYAVVCYPYVRSQGLGKELKGGSAKASLWLATIFCLAVCVILGGWAGLLAMFGSWLLIMYLASFFRRRLGGLNGDTYGSINEFTEVAALIFIVALSWYFS</sequence>
<comment type="function">
    <text evidence="14 19">Joins adenosylcobinamide-GDP and alpha-ribazole to generate adenosylcobalamin (Ado-cobalamin). Also synthesizes adenosylcobalamin 5'-phosphate from adenosylcobinamide-GDP and alpha-ribazole 5'-phosphate.</text>
</comment>
<evidence type="ECO:0000256" key="6">
    <source>
        <dbReference type="ARBA" id="ARBA00015850"/>
    </source>
</evidence>
<keyword evidence="8 19" id="KW-0169">Cobalamin biosynthesis</keyword>
<feature type="transmembrane region" description="Helical" evidence="19">
    <location>
        <begin position="237"/>
        <end position="253"/>
    </location>
</feature>
<dbReference type="GO" id="GO:0009236">
    <property type="term" value="P:cobalamin biosynthetic process"/>
    <property type="evidence" value="ECO:0007669"/>
    <property type="project" value="UniProtKB-UniRule"/>
</dbReference>
<dbReference type="EC" id="2.7.8.26" evidence="5 19"/>